<dbReference type="InParanoid" id="A0A2H3E4W6"/>
<name>A0A2H3E4W6_ARMGA</name>
<organism evidence="2 3">
    <name type="scientific">Armillaria gallica</name>
    <name type="common">Bulbous honey fungus</name>
    <name type="synonym">Armillaria bulbosa</name>
    <dbReference type="NCBI Taxonomy" id="47427"/>
    <lineage>
        <taxon>Eukaryota</taxon>
        <taxon>Fungi</taxon>
        <taxon>Dikarya</taxon>
        <taxon>Basidiomycota</taxon>
        <taxon>Agaricomycotina</taxon>
        <taxon>Agaricomycetes</taxon>
        <taxon>Agaricomycetidae</taxon>
        <taxon>Agaricales</taxon>
        <taxon>Marasmiineae</taxon>
        <taxon>Physalacriaceae</taxon>
        <taxon>Armillaria</taxon>
    </lineage>
</organism>
<accession>A0A2H3E4W6</accession>
<proteinExistence type="predicted"/>
<dbReference type="Proteomes" id="UP000217790">
    <property type="component" value="Unassembled WGS sequence"/>
</dbReference>
<dbReference type="AlphaFoldDB" id="A0A2H3E4W6"/>
<gene>
    <name evidence="2" type="ORF">ARMGADRAFT_588356</name>
</gene>
<keyword evidence="3" id="KW-1185">Reference proteome</keyword>
<feature type="compositionally biased region" description="Basic residues" evidence="1">
    <location>
        <begin position="119"/>
        <end position="132"/>
    </location>
</feature>
<feature type="region of interest" description="Disordered" evidence="1">
    <location>
        <begin position="111"/>
        <end position="155"/>
    </location>
</feature>
<dbReference type="EMBL" id="KZ293648">
    <property type="protein sequence ID" value="PBK98762.1"/>
    <property type="molecule type" value="Genomic_DNA"/>
</dbReference>
<dbReference type="OrthoDB" id="10551342at2759"/>
<sequence length="155" mass="17203">MRHNSTNDIFLVDGLDGYDDHLDYLTSLFEELQLCCVEAANYTDVLDFMARALYVGIIDKQEQVPKPPSEVNKDAIVTDTSDEDTKPSAVNASAQEVVVNGLVDAQCPLGLPSTQLPLKPKKNRRRQNKKHQANRDQTAGGGVSRSSRVQLDVRY</sequence>
<evidence type="ECO:0000313" key="2">
    <source>
        <dbReference type="EMBL" id="PBK98762.1"/>
    </source>
</evidence>
<protein>
    <submittedName>
        <fullName evidence="2">Uncharacterized protein</fullName>
    </submittedName>
</protein>
<reference evidence="3" key="1">
    <citation type="journal article" date="2017" name="Nat. Ecol. Evol.">
        <title>Genome expansion and lineage-specific genetic innovations in the forest pathogenic fungi Armillaria.</title>
        <authorList>
            <person name="Sipos G."/>
            <person name="Prasanna A.N."/>
            <person name="Walter M.C."/>
            <person name="O'Connor E."/>
            <person name="Balint B."/>
            <person name="Krizsan K."/>
            <person name="Kiss B."/>
            <person name="Hess J."/>
            <person name="Varga T."/>
            <person name="Slot J."/>
            <person name="Riley R."/>
            <person name="Boka B."/>
            <person name="Rigling D."/>
            <person name="Barry K."/>
            <person name="Lee J."/>
            <person name="Mihaltcheva S."/>
            <person name="LaButti K."/>
            <person name="Lipzen A."/>
            <person name="Waldron R."/>
            <person name="Moloney N.M."/>
            <person name="Sperisen C."/>
            <person name="Kredics L."/>
            <person name="Vagvoelgyi C."/>
            <person name="Patrignani A."/>
            <person name="Fitzpatrick D."/>
            <person name="Nagy I."/>
            <person name="Doyle S."/>
            <person name="Anderson J.B."/>
            <person name="Grigoriev I.V."/>
            <person name="Gueldener U."/>
            <person name="Muensterkoetter M."/>
            <person name="Nagy L.G."/>
        </authorList>
    </citation>
    <scope>NUCLEOTIDE SEQUENCE [LARGE SCALE GENOMIC DNA]</scope>
    <source>
        <strain evidence="3">Ar21-2</strain>
    </source>
</reference>
<evidence type="ECO:0000256" key="1">
    <source>
        <dbReference type="SAM" id="MobiDB-lite"/>
    </source>
</evidence>
<evidence type="ECO:0000313" key="3">
    <source>
        <dbReference type="Proteomes" id="UP000217790"/>
    </source>
</evidence>